<keyword evidence="2" id="KW-1185">Reference proteome</keyword>
<dbReference type="Proteomes" id="UP000053235">
    <property type="component" value="Unassembled WGS sequence"/>
</dbReference>
<gene>
    <name evidence="1" type="ORF">LAX5112_04707</name>
</gene>
<accession>A0A0M7APH2</accession>
<protein>
    <submittedName>
        <fullName evidence="1">Uncharacterized protein</fullName>
    </submittedName>
</protein>
<sequence length="133" mass="15088">MPGNCRSIRRCLRLTFDHLMNADLQIHICSRRVPAIEYKVALVGGHHGDIGGHLFLVRQDSGNEFNALGILFCCIGGDSRWIEDQRRLALSRNVKCQRAVGQKLRPRVRCFGFNNSDCICRPRHPRHPGDEIG</sequence>
<dbReference type="AlphaFoldDB" id="A0A0M7APH2"/>
<name>A0A0M7APH2_9HYPH</name>
<proteinExistence type="predicted"/>
<evidence type="ECO:0000313" key="1">
    <source>
        <dbReference type="EMBL" id="CTQ76779.1"/>
    </source>
</evidence>
<evidence type="ECO:0000313" key="2">
    <source>
        <dbReference type="Proteomes" id="UP000053235"/>
    </source>
</evidence>
<dbReference type="EMBL" id="CXWD01000028">
    <property type="protein sequence ID" value="CTQ76779.1"/>
    <property type="molecule type" value="Genomic_DNA"/>
</dbReference>
<organism evidence="1 2">
    <name type="scientific">Roseibium alexandrii</name>
    <dbReference type="NCBI Taxonomy" id="388408"/>
    <lineage>
        <taxon>Bacteria</taxon>
        <taxon>Pseudomonadati</taxon>
        <taxon>Pseudomonadota</taxon>
        <taxon>Alphaproteobacteria</taxon>
        <taxon>Hyphomicrobiales</taxon>
        <taxon>Stappiaceae</taxon>
        <taxon>Roseibium</taxon>
    </lineage>
</organism>
<reference evidence="2" key="1">
    <citation type="submission" date="2015-07" db="EMBL/GenBank/DDBJ databases">
        <authorList>
            <person name="Rodrigo-Torres Lidia"/>
            <person name="Arahal R.David."/>
        </authorList>
    </citation>
    <scope>NUCLEOTIDE SEQUENCE [LARGE SCALE GENOMIC DNA]</scope>
    <source>
        <strain evidence="2">CECT 5112</strain>
    </source>
</reference>